<organism evidence="1 2">
    <name type="scientific">Acaulospora colombiana</name>
    <dbReference type="NCBI Taxonomy" id="27376"/>
    <lineage>
        <taxon>Eukaryota</taxon>
        <taxon>Fungi</taxon>
        <taxon>Fungi incertae sedis</taxon>
        <taxon>Mucoromycota</taxon>
        <taxon>Glomeromycotina</taxon>
        <taxon>Glomeromycetes</taxon>
        <taxon>Diversisporales</taxon>
        <taxon>Acaulosporaceae</taxon>
        <taxon>Acaulospora</taxon>
    </lineage>
</organism>
<comment type="caution">
    <text evidence="1">The sequence shown here is derived from an EMBL/GenBank/DDBJ whole genome shotgun (WGS) entry which is preliminary data.</text>
</comment>
<gene>
    <name evidence="1" type="ORF">ACOLOM_LOCUS10011</name>
</gene>
<reference evidence="1" key="1">
    <citation type="submission" date="2021-06" db="EMBL/GenBank/DDBJ databases">
        <authorList>
            <person name="Kallberg Y."/>
            <person name="Tangrot J."/>
            <person name="Rosling A."/>
        </authorList>
    </citation>
    <scope>NUCLEOTIDE SEQUENCE</scope>
    <source>
        <strain evidence="1">CL356</strain>
    </source>
</reference>
<sequence length="42" mass="4640">MDVETSCLFEHLRVYQPGAALAPPPPLIACQVFIVHDSYPVD</sequence>
<evidence type="ECO:0000313" key="1">
    <source>
        <dbReference type="EMBL" id="CAG8695481.1"/>
    </source>
</evidence>
<evidence type="ECO:0000313" key="2">
    <source>
        <dbReference type="Proteomes" id="UP000789525"/>
    </source>
</evidence>
<feature type="non-terminal residue" evidence="1">
    <location>
        <position position="1"/>
    </location>
</feature>
<name>A0ACA9P864_9GLOM</name>
<keyword evidence="2" id="KW-1185">Reference proteome</keyword>
<accession>A0ACA9P864</accession>
<protein>
    <submittedName>
        <fullName evidence="1">13827_t:CDS:1</fullName>
    </submittedName>
</protein>
<dbReference type="Proteomes" id="UP000789525">
    <property type="component" value="Unassembled WGS sequence"/>
</dbReference>
<dbReference type="EMBL" id="CAJVPT010030778">
    <property type="protein sequence ID" value="CAG8695481.1"/>
    <property type="molecule type" value="Genomic_DNA"/>
</dbReference>
<proteinExistence type="predicted"/>